<protein>
    <recommendedName>
        <fullName evidence="3">Protein kinase domain-containing protein</fullName>
    </recommendedName>
</protein>
<feature type="domain" description="Protein kinase" evidence="3">
    <location>
        <begin position="1"/>
        <end position="101"/>
    </location>
</feature>
<reference evidence="4" key="2">
    <citation type="submission" date="2015-02" db="UniProtKB">
        <authorList>
            <consortium name="EnsemblMetazoa"/>
        </authorList>
    </citation>
    <scope>IDENTIFICATION</scope>
</reference>
<reference evidence="5" key="1">
    <citation type="submission" date="2011-05" db="EMBL/GenBank/DDBJ databases">
        <authorList>
            <person name="Richards S.R."/>
            <person name="Qu J."/>
            <person name="Jiang H."/>
            <person name="Jhangiani S.N."/>
            <person name="Agravi P."/>
            <person name="Goodspeed R."/>
            <person name="Gross S."/>
            <person name="Mandapat C."/>
            <person name="Jackson L."/>
            <person name="Mathew T."/>
            <person name="Pu L."/>
            <person name="Thornton R."/>
            <person name="Saada N."/>
            <person name="Wilczek-Boney K.B."/>
            <person name="Lee S."/>
            <person name="Kovar C."/>
            <person name="Wu Y."/>
            <person name="Scherer S.E."/>
            <person name="Worley K.C."/>
            <person name="Muzny D.M."/>
            <person name="Gibbs R."/>
        </authorList>
    </citation>
    <scope>NUCLEOTIDE SEQUENCE</scope>
    <source>
        <strain evidence="5">Brora</strain>
    </source>
</reference>
<dbReference type="eggNOG" id="KOG2137">
    <property type="taxonomic scope" value="Eukaryota"/>
</dbReference>
<dbReference type="InterPro" id="IPR016024">
    <property type="entry name" value="ARM-type_fold"/>
</dbReference>
<dbReference type="HOGENOM" id="CLU_008724_5_0_1"/>
<evidence type="ECO:0000313" key="4">
    <source>
        <dbReference type="EnsemblMetazoa" id="SMAR010134-PA"/>
    </source>
</evidence>
<dbReference type="InterPro" id="IPR011009">
    <property type="entry name" value="Kinase-like_dom_sf"/>
</dbReference>
<evidence type="ECO:0000313" key="5">
    <source>
        <dbReference type="Proteomes" id="UP000014500"/>
    </source>
</evidence>
<dbReference type="InterPro" id="IPR051177">
    <property type="entry name" value="CIK-Related_Protein"/>
</dbReference>
<dbReference type="SUPFAM" id="SSF48371">
    <property type="entry name" value="ARM repeat"/>
    <property type="match status" value="1"/>
</dbReference>
<dbReference type="EnsemblMetazoa" id="SMAR010134-RA">
    <property type="protein sequence ID" value="SMAR010134-PA"/>
    <property type="gene ID" value="SMAR010134"/>
</dbReference>
<dbReference type="GO" id="GO:0004672">
    <property type="term" value="F:protein kinase activity"/>
    <property type="evidence" value="ECO:0007669"/>
    <property type="project" value="InterPro"/>
</dbReference>
<dbReference type="GO" id="GO:0005524">
    <property type="term" value="F:ATP binding"/>
    <property type="evidence" value="ECO:0007669"/>
    <property type="project" value="InterPro"/>
</dbReference>
<evidence type="ECO:0000256" key="1">
    <source>
        <dbReference type="ARBA" id="ARBA00038349"/>
    </source>
</evidence>
<keyword evidence="2" id="KW-0175">Coiled coil</keyword>
<dbReference type="PANTHER" id="PTHR12984">
    <property type="entry name" value="SCY1-RELATED S/T PROTEIN KINASE-LIKE"/>
    <property type="match status" value="1"/>
</dbReference>
<dbReference type="InterPro" id="IPR000719">
    <property type="entry name" value="Prot_kinase_dom"/>
</dbReference>
<name>T1J8U4_STRMM</name>
<dbReference type="AlphaFoldDB" id="T1J8U4"/>
<dbReference type="SUPFAM" id="SSF56112">
    <property type="entry name" value="Protein kinase-like (PK-like)"/>
    <property type="match status" value="1"/>
</dbReference>
<dbReference type="Gene3D" id="1.25.10.10">
    <property type="entry name" value="Leucine-rich Repeat Variant"/>
    <property type="match status" value="1"/>
</dbReference>
<evidence type="ECO:0000259" key="3">
    <source>
        <dbReference type="PROSITE" id="PS50011"/>
    </source>
</evidence>
<dbReference type="OMA" id="RRECISE"/>
<dbReference type="PROSITE" id="PS50011">
    <property type="entry name" value="PROTEIN_KINASE_DOM"/>
    <property type="match status" value="1"/>
</dbReference>
<keyword evidence="5" id="KW-1185">Reference proteome</keyword>
<evidence type="ECO:0000256" key="2">
    <source>
        <dbReference type="SAM" id="Coils"/>
    </source>
</evidence>
<dbReference type="PhylomeDB" id="T1J8U4"/>
<accession>T1J8U4</accession>
<dbReference type="InterPro" id="IPR011989">
    <property type="entry name" value="ARM-like"/>
</dbReference>
<dbReference type="PANTHER" id="PTHR12984:SF16">
    <property type="entry name" value="BLACK MATCH, ISOFORM H"/>
    <property type="match status" value="1"/>
</dbReference>
<dbReference type="EMBL" id="JH431967">
    <property type="status" value="NOT_ANNOTATED_CDS"/>
    <property type="molecule type" value="Genomic_DNA"/>
</dbReference>
<comment type="similarity">
    <text evidence="1">Belongs to the protein kinase superfamily.</text>
</comment>
<proteinExistence type="inferred from homology"/>
<dbReference type="STRING" id="126957.T1J8U4"/>
<sequence>MAQPDLDFTAPEIQLNGQCSPLSDMFSLGLVICSLFTRGHSLLEATHSSSNYVRQLDQLEDGISSVLEKLPKGLQEPLRKLLNRVPATRPSAQLFSLIQYFSDPVVHSLQYLDVIQMKDTPQKTNFYHDLKAMLPVIPRKLWFQHVFPCLRQEIQCQEAVASALQPILALIQQCNTEEYQGIIFPSIRVLFTAPKTVQTTVTLLENLPILLEKAPKEDIKTDVLPMLYSAFESATPQLQCAALQAVGSIADYLDEVAVRKMVLPRAKAVLASNTNIEVQASVLACLESIIDKLDKTTILDDVLPLLGEAKISDPAILLTVTNIYKLLLSNKKYGLTVNLLATRVLPSLVPQTVNPSLSLEEFTQLIQVLQEMMQQIDKNQRNKLKLDNLSLPVNEKSNLRQSLHSADNVPSFEISAMTRESKKTSASVEDIMQRGSSSGFVVLGPSSPDSNFLRVSNALSGRRHSDNVLLVPKIQVNPSSPEVEGKPGGLGGFPIRRHSSVGPPAYMQRPFVSQFRSNSEKESVRVSQELEPFCLQMNPSANPFSPLNTPAFPQGTRRFSCAVAPGGNLLQQLGSNVVKNVIFWKIVVVRVQLITPAS</sequence>
<organism evidence="4 5">
    <name type="scientific">Strigamia maritima</name>
    <name type="common">European centipede</name>
    <name type="synonym">Geophilus maritimus</name>
    <dbReference type="NCBI Taxonomy" id="126957"/>
    <lineage>
        <taxon>Eukaryota</taxon>
        <taxon>Metazoa</taxon>
        <taxon>Ecdysozoa</taxon>
        <taxon>Arthropoda</taxon>
        <taxon>Myriapoda</taxon>
        <taxon>Chilopoda</taxon>
        <taxon>Pleurostigmophora</taxon>
        <taxon>Geophilomorpha</taxon>
        <taxon>Linotaeniidae</taxon>
        <taxon>Strigamia</taxon>
    </lineage>
</organism>
<dbReference type="Proteomes" id="UP000014500">
    <property type="component" value="Unassembled WGS sequence"/>
</dbReference>
<dbReference type="Gene3D" id="1.10.510.10">
    <property type="entry name" value="Transferase(Phosphotransferase) domain 1"/>
    <property type="match status" value="1"/>
</dbReference>
<feature type="coiled-coil region" evidence="2">
    <location>
        <begin position="359"/>
        <end position="389"/>
    </location>
</feature>